<feature type="compositionally biased region" description="Polar residues" evidence="1">
    <location>
        <begin position="394"/>
        <end position="407"/>
    </location>
</feature>
<feature type="compositionally biased region" description="Polar residues" evidence="1">
    <location>
        <begin position="239"/>
        <end position="250"/>
    </location>
</feature>
<dbReference type="Proteomes" id="UP000515153">
    <property type="component" value="Unplaced"/>
</dbReference>
<feature type="region of interest" description="Disordered" evidence="1">
    <location>
        <begin position="125"/>
        <end position="156"/>
    </location>
</feature>
<reference evidence="3" key="3">
    <citation type="submission" date="2025-08" db="UniProtKB">
        <authorList>
            <consortium name="RefSeq"/>
        </authorList>
    </citation>
    <scope>IDENTIFICATION</scope>
    <source>
        <strain evidence="3">NI907</strain>
    </source>
</reference>
<feature type="region of interest" description="Disordered" evidence="1">
    <location>
        <begin position="172"/>
        <end position="198"/>
    </location>
</feature>
<feature type="compositionally biased region" description="Polar residues" evidence="1">
    <location>
        <begin position="332"/>
        <end position="344"/>
    </location>
</feature>
<feature type="compositionally biased region" description="Polar residues" evidence="1">
    <location>
        <begin position="188"/>
        <end position="197"/>
    </location>
</feature>
<keyword evidence="2" id="KW-1185">Reference proteome</keyword>
<dbReference type="GeneID" id="41962107"/>
<feature type="region of interest" description="Disordered" evidence="1">
    <location>
        <begin position="227"/>
        <end position="256"/>
    </location>
</feature>
<feature type="region of interest" description="Disordered" evidence="1">
    <location>
        <begin position="270"/>
        <end position="420"/>
    </location>
</feature>
<proteinExistence type="predicted"/>
<reference evidence="3" key="2">
    <citation type="submission" date="2019-10" db="EMBL/GenBank/DDBJ databases">
        <authorList>
            <consortium name="NCBI Genome Project"/>
        </authorList>
    </citation>
    <scope>NUCLEOTIDE SEQUENCE</scope>
    <source>
        <strain evidence="3">NI907</strain>
    </source>
</reference>
<feature type="compositionally biased region" description="Polar residues" evidence="1">
    <location>
        <begin position="364"/>
        <end position="375"/>
    </location>
</feature>
<organism evidence="2 3">
    <name type="scientific">Pyricularia grisea</name>
    <name type="common">Crabgrass-specific blast fungus</name>
    <name type="synonym">Magnaporthe grisea</name>
    <dbReference type="NCBI Taxonomy" id="148305"/>
    <lineage>
        <taxon>Eukaryota</taxon>
        <taxon>Fungi</taxon>
        <taxon>Dikarya</taxon>
        <taxon>Ascomycota</taxon>
        <taxon>Pezizomycotina</taxon>
        <taxon>Sordariomycetes</taxon>
        <taxon>Sordariomycetidae</taxon>
        <taxon>Magnaporthales</taxon>
        <taxon>Pyriculariaceae</taxon>
        <taxon>Pyricularia</taxon>
    </lineage>
</organism>
<accession>A0A6P8B2K7</accession>
<dbReference type="RefSeq" id="XP_030981412.1">
    <property type="nucleotide sequence ID" value="XM_031127198.1"/>
</dbReference>
<evidence type="ECO:0000313" key="2">
    <source>
        <dbReference type="Proteomes" id="UP000515153"/>
    </source>
</evidence>
<feature type="compositionally biased region" description="Low complexity" evidence="1">
    <location>
        <begin position="345"/>
        <end position="358"/>
    </location>
</feature>
<evidence type="ECO:0000256" key="1">
    <source>
        <dbReference type="SAM" id="MobiDB-lite"/>
    </source>
</evidence>
<dbReference type="AlphaFoldDB" id="A0A6P8B2K7"/>
<protein>
    <submittedName>
        <fullName evidence="3">Uncharacterized protein</fullName>
    </submittedName>
</protein>
<gene>
    <name evidence="3" type="ORF">PgNI_07183</name>
</gene>
<feature type="compositionally biased region" description="Basic and acidic residues" evidence="1">
    <location>
        <begin position="227"/>
        <end position="237"/>
    </location>
</feature>
<feature type="compositionally biased region" description="Low complexity" evidence="1">
    <location>
        <begin position="130"/>
        <end position="140"/>
    </location>
</feature>
<dbReference type="KEGG" id="pgri:PgNI_07183"/>
<evidence type="ECO:0000313" key="3">
    <source>
        <dbReference type="RefSeq" id="XP_030981412.1"/>
    </source>
</evidence>
<reference evidence="3" key="1">
    <citation type="journal article" date="2019" name="Mol. Biol. Evol.">
        <title>Blast fungal genomes show frequent chromosomal changes, gene gains and losses, and effector gene turnover.</title>
        <authorList>
            <person name="Gomez Luciano L.B."/>
            <person name="Jason Tsai I."/>
            <person name="Chuma I."/>
            <person name="Tosa Y."/>
            <person name="Chen Y.H."/>
            <person name="Li J.Y."/>
            <person name="Li M.Y."/>
            <person name="Jade Lu M.Y."/>
            <person name="Nakayashiki H."/>
            <person name="Li W.H."/>
        </authorList>
    </citation>
    <scope>NUCLEOTIDE SEQUENCE</scope>
    <source>
        <strain evidence="3">NI907</strain>
    </source>
</reference>
<name>A0A6P8B2K7_PYRGI</name>
<sequence>MDDPGLRWPYWKFGYKRDDLFTKLHDQYNTTVQYISDPVAFQHDVFELSHEASTANEFHQLMAARKEHRLNELNRSLESASFEIIANPALIGTEQWQHAVQLFRTRSLDSLVRYFASYLPEDHPWHHSDTSSASSLSGDSESVDDESTSHSENTMFFDEDLDSKFESYQDPFEADEQKQMGSVPEATEASTKSTNAGRTDEYPFEFVLTPSRTLSFSDSEPDLFHLKDSCPSLHDDDASQTSASSVSDISETQHQKELLAEQDIEIVKHHTQYFSEPQSLSKDDVLEESETPTPKPRADAGECFFLKPKPSPLSASARIPGRRDTSPFRNHILSNAATASFENSTTTAATTTTTVTTVSRRQMEQQYSQTQSPSPARSRRRDYSPIGKGRSHSAAVTSGRVQKLSDSIRSRNRGRRSELL</sequence>